<keyword evidence="2" id="KW-1185">Reference proteome</keyword>
<organism evidence="1 2">
    <name type="scientific">Pseudotamlana agarivorans</name>
    <dbReference type="NCBI Taxonomy" id="481183"/>
    <lineage>
        <taxon>Bacteria</taxon>
        <taxon>Pseudomonadati</taxon>
        <taxon>Bacteroidota</taxon>
        <taxon>Flavobacteriia</taxon>
        <taxon>Flavobacteriales</taxon>
        <taxon>Flavobacteriaceae</taxon>
        <taxon>Pseudotamlana</taxon>
    </lineage>
</organism>
<protein>
    <submittedName>
        <fullName evidence="1">Arylsulfatase</fullName>
    </submittedName>
</protein>
<dbReference type="EMBL" id="JAHKPD010000013">
    <property type="protein sequence ID" value="MBU2950865.1"/>
    <property type="molecule type" value="Genomic_DNA"/>
</dbReference>
<accession>A0ACC5U9B1</accession>
<reference evidence="1" key="1">
    <citation type="submission" date="2021-05" db="EMBL/GenBank/DDBJ databases">
        <title>Draft genomes of bacteria isolated from model marine particles.</title>
        <authorList>
            <person name="Datta M.S."/>
            <person name="Schwartzman J.A."/>
            <person name="Enke T.N."/>
            <person name="Saavedra J."/>
            <person name="Cermak N."/>
            <person name="Cordero O.X."/>
        </authorList>
    </citation>
    <scope>NUCLEOTIDE SEQUENCE</scope>
    <source>
        <strain evidence="1">I2M19</strain>
    </source>
</reference>
<evidence type="ECO:0000313" key="1">
    <source>
        <dbReference type="EMBL" id="MBU2950865.1"/>
    </source>
</evidence>
<gene>
    <name evidence="1" type="ORF">KO493_09160</name>
</gene>
<dbReference type="Proteomes" id="UP001647509">
    <property type="component" value="Unassembled WGS sequence"/>
</dbReference>
<comment type="caution">
    <text evidence="1">The sequence shown here is derived from an EMBL/GenBank/DDBJ whole genome shotgun (WGS) entry which is preliminary data.</text>
</comment>
<proteinExistence type="predicted"/>
<evidence type="ECO:0000313" key="2">
    <source>
        <dbReference type="Proteomes" id="UP001647509"/>
    </source>
</evidence>
<sequence length="603" mass="67534">MTKLTKFLGVLALLSITVSCKTKETEAVKTQPNIIVVITDDQGYGDMAHNGNTIIKTPAMDKFATEGLSLSNYHVGTTCAPTRAGLLTGRNCNRNGVWHTIMGASMLNREEITIADVFQDNGYKTGMFGKWHLGDNHPFVPEERGFDEAFYHGGGGVGQTPDHWNNDYFDDTYLRNGKPEKVEGYCTDVWFNEAIKFIEDKKDNPFLCYLSLNAPHSPFNVPQEYYDLYKDEESLIETQKRFYGMITNIDDNFSALLNKLDELKIADNTIVIFTTDNGTSNGYHVDKETGEVHGYNAGMRGTKASEYEGGHRVPFIIRWPNGNIEGGKSLSDLVAHVDMLPTLTSLAGIDFTSEKIIDGTDVSEYLLGNSNIKERYLVTDTQRISWPEKGKNSCVMQGDWRLIKGNELYNLAEDPGQTNNIAEDHPERVAAMNAFYETWWASVIKETKYSTIDLGVDEVEVITCHDARTIDFYPPWNQRMIRLGAPMKPAPFFVNFVEAGNYTFKLRRWPAESGVSLGAEIPDEIPATETTDPRVRGKALAFKKAFVKIGDKEVSIDVNNATQSADLKLVVPQGKTELLAWFELESGELTNAFYINVEKSVVN</sequence>
<name>A0ACC5U9B1_9FLAO</name>